<dbReference type="Gene3D" id="3.30.1340.10">
    <property type="entry name" value="HPr-like"/>
    <property type="match status" value="1"/>
</dbReference>
<comment type="caution">
    <text evidence="1">The sequence shown here is derived from an EMBL/GenBank/DDBJ whole genome shotgun (WGS) entry which is preliminary data.</text>
</comment>
<evidence type="ECO:0000313" key="2">
    <source>
        <dbReference type="Proteomes" id="UP001597318"/>
    </source>
</evidence>
<name>A0ABW5C572_9BACI</name>
<dbReference type="Proteomes" id="UP001597318">
    <property type="component" value="Unassembled WGS sequence"/>
</dbReference>
<proteinExistence type="predicted"/>
<keyword evidence="2" id="KW-1185">Reference proteome</keyword>
<dbReference type="RefSeq" id="WP_247339789.1">
    <property type="nucleotide sequence ID" value="NZ_CP095550.1"/>
</dbReference>
<protein>
    <recommendedName>
        <fullName evidence="3">HPr domain-containing protein</fullName>
    </recommendedName>
</protein>
<evidence type="ECO:0000313" key="1">
    <source>
        <dbReference type="EMBL" id="MFD2216206.1"/>
    </source>
</evidence>
<accession>A0ABW5C572</accession>
<evidence type="ECO:0008006" key="3">
    <source>
        <dbReference type="Google" id="ProtNLM"/>
    </source>
</evidence>
<organism evidence="1 2">
    <name type="scientific">Metabacillus endolithicus</name>
    <dbReference type="NCBI Taxonomy" id="1535204"/>
    <lineage>
        <taxon>Bacteria</taxon>
        <taxon>Bacillati</taxon>
        <taxon>Bacillota</taxon>
        <taxon>Bacilli</taxon>
        <taxon>Bacillales</taxon>
        <taxon>Bacillaceae</taxon>
        <taxon>Metabacillus</taxon>
    </lineage>
</organism>
<sequence length="105" mass="12026">MNKLITFRLKVEEQIRIDQVMKITQLAKSYEGKIYLVTKNKHVINTANLPALLTYLLMIKNGQEINIAIDGPYPHLKGNDFKEICSTNTAQKSQRIIQPAMKVKL</sequence>
<dbReference type="EMBL" id="JBHUIK010000006">
    <property type="protein sequence ID" value="MFD2216206.1"/>
    <property type="molecule type" value="Genomic_DNA"/>
</dbReference>
<reference evidence="2" key="1">
    <citation type="journal article" date="2019" name="Int. J. Syst. Evol. Microbiol.">
        <title>The Global Catalogue of Microorganisms (GCM) 10K type strain sequencing project: providing services to taxonomists for standard genome sequencing and annotation.</title>
        <authorList>
            <consortium name="The Broad Institute Genomics Platform"/>
            <consortium name="The Broad Institute Genome Sequencing Center for Infectious Disease"/>
            <person name="Wu L."/>
            <person name="Ma J."/>
        </authorList>
    </citation>
    <scope>NUCLEOTIDE SEQUENCE [LARGE SCALE GENOMIC DNA]</scope>
    <source>
        <strain evidence="2">CGMCC 1.15474</strain>
    </source>
</reference>
<gene>
    <name evidence="1" type="ORF">ACFSKK_21260</name>
</gene>
<dbReference type="InterPro" id="IPR035895">
    <property type="entry name" value="HPr-like_sf"/>
</dbReference>